<dbReference type="RefSeq" id="WP_093142131.1">
    <property type="nucleotide sequence ID" value="NZ_BMWO01000002.1"/>
</dbReference>
<sequence>MCPLCHDTSIKEFCNSGGILFLQCSMCDLVFKHSSHFPSTEAEKKRYLQHQNDVNDTNYQDFVAPIVTRIFQQQPQTAIGLDFGAGPGPVIAKLLKDKGYSITLYDPFFYPEKESLHATYDFIICSEVMEHFSSPNKEFKLLRNLLKPNGKLYCMTQLLPKKENFGNWYYKNDSTHVVFYSERNLTWIKEHMDFSSLTVEGNVVVFKQ</sequence>
<dbReference type="Pfam" id="PF13489">
    <property type="entry name" value="Methyltransf_23"/>
    <property type="match status" value="1"/>
</dbReference>
<keyword evidence="1" id="KW-0489">Methyltransferase</keyword>
<dbReference type="Gene3D" id="3.40.50.150">
    <property type="entry name" value="Vaccinia Virus protein VP39"/>
    <property type="match status" value="1"/>
</dbReference>
<dbReference type="GO" id="GO:0008168">
    <property type="term" value="F:methyltransferase activity"/>
    <property type="evidence" value="ECO:0007669"/>
    <property type="project" value="UniProtKB-KW"/>
</dbReference>
<dbReference type="GO" id="GO:0032259">
    <property type="term" value="P:methylation"/>
    <property type="evidence" value="ECO:0007669"/>
    <property type="project" value="UniProtKB-KW"/>
</dbReference>
<keyword evidence="2" id="KW-1185">Reference proteome</keyword>
<accession>A0A1G7EPV8</accession>
<organism evidence="1 2">
    <name type="scientific">Ulvibacter litoralis</name>
    <dbReference type="NCBI Taxonomy" id="227084"/>
    <lineage>
        <taxon>Bacteria</taxon>
        <taxon>Pseudomonadati</taxon>
        <taxon>Bacteroidota</taxon>
        <taxon>Flavobacteriia</taxon>
        <taxon>Flavobacteriales</taxon>
        <taxon>Flavobacteriaceae</taxon>
        <taxon>Ulvibacter</taxon>
    </lineage>
</organism>
<evidence type="ECO:0000313" key="2">
    <source>
        <dbReference type="Proteomes" id="UP000199321"/>
    </source>
</evidence>
<reference evidence="1 2" key="1">
    <citation type="submission" date="2016-10" db="EMBL/GenBank/DDBJ databases">
        <authorList>
            <person name="de Groot N.N."/>
        </authorList>
    </citation>
    <scope>NUCLEOTIDE SEQUENCE [LARGE SCALE GENOMIC DNA]</scope>
    <source>
        <strain evidence="1 2">DSM 16195</strain>
    </source>
</reference>
<dbReference type="AlphaFoldDB" id="A0A1G7EPV8"/>
<dbReference type="SUPFAM" id="SSF53335">
    <property type="entry name" value="S-adenosyl-L-methionine-dependent methyltransferases"/>
    <property type="match status" value="1"/>
</dbReference>
<dbReference type="Proteomes" id="UP000199321">
    <property type="component" value="Unassembled WGS sequence"/>
</dbReference>
<protein>
    <submittedName>
        <fullName evidence="1">Methyltransferase domain-containing protein</fullName>
    </submittedName>
</protein>
<name>A0A1G7EPV8_9FLAO</name>
<dbReference type="STRING" id="227084.SAMN05421855_10285"/>
<gene>
    <name evidence="1" type="ORF">SAMN05421855_10285</name>
</gene>
<keyword evidence="1" id="KW-0808">Transferase</keyword>
<dbReference type="EMBL" id="FNBA01000002">
    <property type="protein sequence ID" value="SDE65694.1"/>
    <property type="molecule type" value="Genomic_DNA"/>
</dbReference>
<evidence type="ECO:0000313" key="1">
    <source>
        <dbReference type="EMBL" id="SDE65694.1"/>
    </source>
</evidence>
<dbReference type="InterPro" id="IPR029063">
    <property type="entry name" value="SAM-dependent_MTases_sf"/>
</dbReference>
<proteinExistence type="predicted"/>
<dbReference type="OrthoDB" id="9816564at2"/>